<feature type="compositionally biased region" description="Polar residues" evidence="1">
    <location>
        <begin position="47"/>
        <end position="63"/>
    </location>
</feature>
<evidence type="ECO:0000313" key="2">
    <source>
        <dbReference type="EMBL" id="KZV93181.1"/>
    </source>
</evidence>
<dbReference type="OrthoDB" id="3258143at2759"/>
<protein>
    <submittedName>
        <fullName evidence="2">Uncharacterized protein</fullName>
    </submittedName>
</protein>
<dbReference type="PANTHER" id="PTHR33481">
    <property type="entry name" value="REVERSE TRANSCRIPTASE"/>
    <property type="match status" value="1"/>
</dbReference>
<sequence>MPAQAYDLSGTPARSAGAATRVAGAASPPPPGRISGSFPSLPKPATPLSTSPNSSASFAGVQSQPMELNEPISVQGAACPPFQTPLPTNSDHSPMPPRVPRVHFSTDSPTTSHAHSSGPSMEVDQVVEVQDQPMSRSSRSKLVQHADQFLDLLPTLCTSSDARNVARVAAAILALLNERFEEFPEAMDTIHHAILPFVDLPVRGALQDLGDEIAGLKAAISSRPPPAASAPPPAATPVPVAPTTTPSRVNARKDSYAARAASTTPRRPPPAQPSPSATPLVRNHPARLILRVTSPAAARLAVADSVRARDAINASLAGLSTSRTPQLPLGVRGVGLTRSGNAVVFANLGLLASDLEPHSARIASAFLPESAGYAGASQDSAWFKAIVTSVSTCVASGQPLPTAQHLQAELDGNAHAFSWAAPPVWLGEPKDGSGSVLLAFRRMEDLDFVLEHGVFMFGRPLRARRFRESTRPRPCSNCCSLEHSTLHSDSLELNTAELRYAFCVIREWFRGAGLQPDLDKSKLMHHTWRTRNGSFATIAPNDNCSMPYVNADDQMARLPPLPVVHWLGISFDPRLTYRAHVDKACAKARKAAMGLRMLANTVRGLSQDHMRRLYISCILPIVTYASAVWWMQQQWEVQQLQLCAVFHTSLIYALQVEAGIPPIHYALDKVRVPFAVLSGLDLLAAAAQVDYNKPKESSSSSNEEPDPRK</sequence>
<evidence type="ECO:0000256" key="1">
    <source>
        <dbReference type="SAM" id="MobiDB-lite"/>
    </source>
</evidence>
<feature type="compositionally biased region" description="Polar residues" evidence="1">
    <location>
        <begin position="105"/>
        <end position="119"/>
    </location>
</feature>
<dbReference type="PANTHER" id="PTHR33481:SF1">
    <property type="entry name" value="ENDONUCLEASE_EXONUCLEASE_PHOSPHATASE DOMAIN-CONTAINING PROTEIN-RELATED"/>
    <property type="match status" value="1"/>
</dbReference>
<accession>A0A165IBS6</accession>
<keyword evidence="3" id="KW-1185">Reference proteome</keyword>
<dbReference type="InParanoid" id="A0A165IBS6"/>
<dbReference type="EMBL" id="KV425994">
    <property type="protein sequence ID" value="KZV93181.1"/>
    <property type="molecule type" value="Genomic_DNA"/>
</dbReference>
<feature type="region of interest" description="Disordered" evidence="1">
    <location>
        <begin position="222"/>
        <end position="281"/>
    </location>
</feature>
<dbReference type="AlphaFoldDB" id="A0A165IBS6"/>
<dbReference type="Proteomes" id="UP000077266">
    <property type="component" value="Unassembled WGS sequence"/>
</dbReference>
<gene>
    <name evidence="2" type="ORF">EXIGLDRAFT_835905</name>
</gene>
<evidence type="ECO:0000313" key="3">
    <source>
        <dbReference type="Proteomes" id="UP000077266"/>
    </source>
</evidence>
<name>A0A165IBS6_EXIGL</name>
<organism evidence="2 3">
    <name type="scientific">Exidia glandulosa HHB12029</name>
    <dbReference type="NCBI Taxonomy" id="1314781"/>
    <lineage>
        <taxon>Eukaryota</taxon>
        <taxon>Fungi</taxon>
        <taxon>Dikarya</taxon>
        <taxon>Basidiomycota</taxon>
        <taxon>Agaricomycotina</taxon>
        <taxon>Agaricomycetes</taxon>
        <taxon>Auriculariales</taxon>
        <taxon>Exidiaceae</taxon>
        <taxon>Exidia</taxon>
    </lineage>
</organism>
<feature type="region of interest" description="Disordered" evidence="1">
    <location>
        <begin position="1"/>
        <end position="63"/>
    </location>
</feature>
<dbReference type="PRINTS" id="PR01217">
    <property type="entry name" value="PRICHEXTENSN"/>
</dbReference>
<proteinExistence type="predicted"/>
<reference evidence="2 3" key="1">
    <citation type="journal article" date="2016" name="Mol. Biol. Evol.">
        <title>Comparative Genomics of Early-Diverging Mushroom-Forming Fungi Provides Insights into the Origins of Lignocellulose Decay Capabilities.</title>
        <authorList>
            <person name="Nagy L.G."/>
            <person name="Riley R."/>
            <person name="Tritt A."/>
            <person name="Adam C."/>
            <person name="Daum C."/>
            <person name="Floudas D."/>
            <person name="Sun H."/>
            <person name="Yadav J.S."/>
            <person name="Pangilinan J."/>
            <person name="Larsson K.H."/>
            <person name="Matsuura K."/>
            <person name="Barry K."/>
            <person name="Labutti K."/>
            <person name="Kuo R."/>
            <person name="Ohm R.A."/>
            <person name="Bhattacharya S.S."/>
            <person name="Shirouzu T."/>
            <person name="Yoshinaga Y."/>
            <person name="Martin F.M."/>
            <person name="Grigoriev I.V."/>
            <person name="Hibbett D.S."/>
        </authorList>
    </citation>
    <scope>NUCLEOTIDE SEQUENCE [LARGE SCALE GENOMIC DNA]</scope>
    <source>
        <strain evidence="2 3">HHB12029</strain>
    </source>
</reference>
<feature type="compositionally biased region" description="Low complexity" evidence="1">
    <location>
        <begin position="13"/>
        <end position="26"/>
    </location>
</feature>
<feature type="region of interest" description="Disordered" evidence="1">
    <location>
        <begin position="75"/>
        <end position="123"/>
    </location>
</feature>
<feature type="compositionally biased region" description="Pro residues" evidence="1">
    <location>
        <begin position="223"/>
        <end position="240"/>
    </location>
</feature>